<evidence type="ECO:0000313" key="3">
    <source>
        <dbReference type="Proteomes" id="UP001292094"/>
    </source>
</evidence>
<dbReference type="Pfam" id="PF00069">
    <property type="entry name" value="Pkinase"/>
    <property type="match status" value="1"/>
</dbReference>
<dbReference type="Gene3D" id="1.10.510.10">
    <property type="entry name" value="Transferase(Phosphotransferase) domain 1"/>
    <property type="match status" value="1"/>
</dbReference>
<organism evidence="2 3">
    <name type="scientific">Petrolisthes manimaculis</name>
    <dbReference type="NCBI Taxonomy" id="1843537"/>
    <lineage>
        <taxon>Eukaryota</taxon>
        <taxon>Metazoa</taxon>
        <taxon>Ecdysozoa</taxon>
        <taxon>Arthropoda</taxon>
        <taxon>Crustacea</taxon>
        <taxon>Multicrustacea</taxon>
        <taxon>Malacostraca</taxon>
        <taxon>Eumalacostraca</taxon>
        <taxon>Eucarida</taxon>
        <taxon>Decapoda</taxon>
        <taxon>Pleocyemata</taxon>
        <taxon>Anomura</taxon>
        <taxon>Galatheoidea</taxon>
        <taxon>Porcellanidae</taxon>
        <taxon>Petrolisthes</taxon>
    </lineage>
</organism>
<dbReference type="SUPFAM" id="SSF56112">
    <property type="entry name" value="Protein kinase-like (PK-like)"/>
    <property type="match status" value="1"/>
</dbReference>
<protein>
    <recommendedName>
        <fullName evidence="1">Protein kinase domain-containing protein</fullName>
    </recommendedName>
</protein>
<feature type="domain" description="Protein kinase" evidence="1">
    <location>
        <begin position="15"/>
        <end position="274"/>
    </location>
</feature>
<dbReference type="InterPro" id="IPR011009">
    <property type="entry name" value="Kinase-like_dom_sf"/>
</dbReference>
<dbReference type="GO" id="GO:0004672">
    <property type="term" value="F:protein kinase activity"/>
    <property type="evidence" value="ECO:0007669"/>
    <property type="project" value="InterPro"/>
</dbReference>
<dbReference type="GO" id="GO:0005634">
    <property type="term" value="C:nucleus"/>
    <property type="evidence" value="ECO:0007669"/>
    <property type="project" value="TreeGrafter"/>
</dbReference>
<dbReference type="PROSITE" id="PS00108">
    <property type="entry name" value="PROTEIN_KINASE_ST"/>
    <property type="match status" value="1"/>
</dbReference>
<dbReference type="InterPro" id="IPR008271">
    <property type="entry name" value="Ser/Thr_kinase_AS"/>
</dbReference>
<reference evidence="2" key="1">
    <citation type="submission" date="2023-11" db="EMBL/GenBank/DDBJ databases">
        <title>Genome assemblies of two species of porcelain crab, Petrolisthes cinctipes and Petrolisthes manimaculis (Anomura: Porcellanidae).</title>
        <authorList>
            <person name="Angst P."/>
        </authorList>
    </citation>
    <scope>NUCLEOTIDE SEQUENCE</scope>
    <source>
        <strain evidence="2">PB745_02</strain>
        <tissue evidence="2">Gill</tissue>
    </source>
</reference>
<evidence type="ECO:0000313" key="2">
    <source>
        <dbReference type="EMBL" id="KAK4313121.1"/>
    </source>
</evidence>
<dbReference type="Proteomes" id="UP001292094">
    <property type="component" value="Unassembled WGS sequence"/>
</dbReference>
<dbReference type="PROSITE" id="PS50011">
    <property type="entry name" value="PROTEIN_KINASE_DOM"/>
    <property type="match status" value="1"/>
</dbReference>
<sequence length="274" mass="30824">MGFKLVDVKPLETQLTFYNLLGEGGYGDVYSVTLEDVPYPLCLKLIRVICALDSTVHEATALAIMRHIRGVPRLVGICLDPPAVLMSMHGRVTLTKFCKVKPVDEYVLLRIFHTLSGILALINRWGFSHNDIKASNVTIENYSEASTTVTTLIDLGLLSNHEVYPFGKASDLNSRELEIQHAKKPWYDPDLFCGRKPTSTGTDMYSFGYMLRSALKLLPKTSSRLRGMTYRALGPLKDRPSFLEARRVIYNAAMRCKAWDSDLSPDDFSHTNEE</sequence>
<name>A0AAE1PS66_9EUCA</name>
<dbReference type="EMBL" id="JAWZYT010001349">
    <property type="protein sequence ID" value="KAK4313121.1"/>
    <property type="molecule type" value="Genomic_DNA"/>
</dbReference>
<dbReference type="SMART" id="SM00220">
    <property type="entry name" value="S_TKc"/>
    <property type="match status" value="1"/>
</dbReference>
<evidence type="ECO:0000259" key="1">
    <source>
        <dbReference type="PROSITE" id="PS50011"/>
    </source>
</evidence>
<dbReference type="PANTHER" id="PTHR24419">
    <property type="entry name" value="INTERLEUKIN-1 RECEPTOR-ASSOCIATED KINASE"/>
    <property type="match status" value="1"/>
</dbReference>
<dbReference type="AlphaFoldDB" id="A0AAE1PS66"/>
<proteinExistence type="predicted"/>
<keyword evidence="3" id="KW-1185">Reference proteome</keyword>
<dbReference type="GO" id="GO:0035556">
    <property type="term" value="P:intracellular signal transduction"/>
    <property type="evidence" value="ECO:0007669"/>
    <property type="project" value="TreeGrafter"/>
</dbReference>
<comment type="caution">
    <text evidence="2">The sequence shown here is derived from an EMBL/GenBank/DDBJ whole genome shotgun (WGS) entry which is preliminary data.</text>
</comment>
<accession>A0AAE1PS66</accession>
<dbReference type="GO" id="GO:0005524">
    <property type="term" value="F:ATP binding"/>
    <property type="evidence" value="ECO:0007669"/>
    <property type="project" value="InterPro"/>
</dbReference>
<dbReference type="InterPro" id="IPR000719">
    <property type="entry name" value="Prot_kinase_dom"/>
</dbReference>
<dbReference type="PANTHER" id="PTHR24419:SF34">
    <property type="entry name" value="PROTEIN TUBE-RELATED"/>
    <property type="match status" value="1"/>
</dbReference>
<gene>
    <name evidence="2" type="ORF">Pmani_015507</name>
</gene>
<dbReference type="GO" id="GO:0005737">
    <property type="term" value="C:cytoplasm"/>
    <property type="evidence" value="ECO:0007669"/>
    <property type="project" value="TreeGrafter"/>
</dbReference>